<evidence type="ECO:0000313" key="2">
    <source>
        <dbReference type="EMBL" id="AWP19268.1"/>
    </source>
</evidence>
<evidence type="ECO:0000256" key="1">
    <source>
        <dbReference type="SAM" id="MobiDB-lite"/>
    </source>
</evidence>
<name>A0A2U9CRP7_SCOMX</name>
<accession>A0A2U9CRP7</accession>
<dbReference type="Proteomes" id="UP000246464">
    <property type="component" value="Chromosome 19"/>
</dbReference>
<sequence>MTQTNVCAHLIQSSSFDPGIFKLVPSDRPRTTRPLTDKHPTAETRRSGGQAELLVGERGLSDAVAHKNTAALDGIAAAIA</sequence>
<dbReference type="EMBL" id="CP026261">
    <property type="protein sequence ID" value="AWP19268.1"/>
    <property type="molecule type" value="Genomic_DNA"/>
</dbReference>
<gene>
    <name evidence="2" type="ORF">SMAX5B_011180</name>
</gene>
<dbReference type="AlphaFoldDB" id="A0A2U9CRP7"/>
<feature type="compositionally biased region" description="Basic and acidic residues" evidence="1">
    <location>
        <begin position="25"/>
        <end position="46"/>
    </location>
</feature>
<protein>
    <submittedName>
        <fullName evidence="2">Uncharacterized protein</fullName>
    </submittedName>
</protein>
<proteinExistence type="predicted"/>
<organism evidence="2 3">
    <name type="scientific">Scophthalmus maximus</name>
    <name type="common">Turbot</name>
    <name type="synonym">Psetta maxima</name>
    <dbReference type="NCBI Taxonomy" id="52904"/>
    <lineage>
        <taxon>Eukaryota</taxon>
        <taxon>Metazoa</taxon>
        <taxon>Chordata</taxon>
        <taxon>Craniata</taxon>
        <taxon>Vertebrata</taxon>
        <taxon>Euteleostomi</taxon>
        <taxon>Actinopterygii</taxon>
        <taxon>Neopterygii</taxon>
        <taxon>Teleostei</taxon>
        <taxon>Neoteleostei</taxon>
        <taxon>Acanthomorphata</taxon>
        <taxon>Carangaria</taxon>
        <taxon>Pleuronectiformes</taxon>
        <taxon>Pleuronectoidei</taxon>
        <taxon>Scophthalmidae</taxon>
        <taxon>Scophthalmus</taxon>
    </lineage>
</organism>
<feature type="region of interest" description="Disordered" evidence="1">
    <location>
        <begin position="24"/>
        <end position="47"/>
    </location>
</feature>
<reference evidence="2 3" key="1">
    <citation type="submission" date="2017-12" db="EMBL/GenBank/DDBJ databases">
        <title>Integrating genomic resources of turbot (Scophthalmus maximus) in depth evaluation of genetic and physical mapping variation across individuals.</title>
        <authorList>
            <person name="Martinez P."/>
        </authorList>
    </citation>
    <scope>NUCLEOTIDE SEQUENCE [LARGE SCALE GENOMIC DNA]</scope>
</reference>
<keyword evidence="3" id="KW-1185">Reference proteome</keyword>
<evidence type="ECO:0000313" key="3">
    <source>
        <dbReference type="Proteomes" id="UP000246464"/>
    </source>
</evidence>